<dbReference type="Proteomes" id="UP000636479">
    <property type="component" value="Unassembled WGS sequence"/>
</dbReference>
<organism evidence="1 2">
    <name type="scientific">Mycena indigotica</name>
    <dbReference type="NCBI Taxonomy" id="2126181"/>
    <lineage>
        <taxon>Eukaryota</taxon>
        <taxon>Fungi</taxon>
        <taxon>Dikarya</taxon>
        <taxon>Basidiomycota</taxon>
        <taxon>Agaricomycotina</taxon>
        <taxon>Agaricomycetes</taxon>
        <taxon>Agaricomycetidae</taxon>
        <taxon>Agaricales</taxon>
        <taxon>Marasmiineae</taxon>
        <taxon>Mycenaceae</taxon>
        <taxon>Mycena</taxon>
    </lineage>
</organism>
<proteinExistence type="predicted"/>
<evidence type="ECO:0000313" key="2">
    <source>
        <dbReference type="Proteomes" id="UP000636479"/>
    </source>
</evidence>
<comment type="caution">
    <text evidence="1">The sequence shown here is derived from an EMBL/GenBank/DDBJ whole genome shotgun (WGS) entry which is preliminary data.</text>
</comment>
<dbReference type="AlphaFoldDB" id="A0A8H6SZH2"/>
<sequence>MPPSVFLPPALIPASVAPSCSPFSALVWAFKSCSRVHRLRQRVQSYGVWRNRSTQPHGSRSNGQRQARHLSLATSCTVVVVSHPAHDSLDSAESEHQLRASPSPRSLYTLREGGTSAWTWGLCRFVAVRAAVVRDEEPLLVSWGASAWTSTMPYSFLAVRAAVFRRGTSALVSSNVDVVMDAAPPPLPSAVPTSRN</sequence>
<reference evidence="1" key="1">
    <citation type="submission" date="2020-05" db="EMBL/GenBank/DDBJ databases">
        <title>Mycena genomes resolve the evolution of fungal bioluminescence.</title>
        <authorList>
            <person name="Tsai I.J."/>
        </authorList>
    </citation>
    <scope>NUCLEOTIDE SEQUENCE</scope>
    <source>
        <strain evidence="1">171206Taipei</strain>
    </source>
</reference>
<dbReference type="RefSeq" id="XP_037222646.1">
    <property type="nucleotide sequence ID" value="XM_037362354.1"/>
</dbReference>
<dbReference type="EMBL" id="JACAZF010000004">
    <property type="protein sequence ID" value="KAF7307627.1"/>
    <property type="molecule type" value="Genomic_DNA"/>
</dbReference>
<evidence type="ECO:0000313" key="1">
    <source>
        <dbReference type="EMBL" id="KAF7307627.1"/>
    </source>
</evidence>
<protein>
    <submittedName>
        <fullName evidence="1">Uncharacterized protein</fullName>
    </submittedName>
</protein>
<dbReference type="GeneID" id="59344870"/>
<accession>A0A8H6SZH2</accession>
<keyword evidence="2" id="KW-1185">Reference proteome</keyword>
<name>A0A8H6SZH2_9AGAR</name>
<gene>
    <name evidence="1" type="ORF">MIND_00557900</name>
</gene>